<evidence type="ECO:0000313" key="3">
    <source>
        <dbReference type="Proteomes" id="UP000326852"/>
    </source>
</evidence>
<dbReference type="AlphaFoldDB" id="A0A5N6MI21"/>
<evidence type="ECO:0000256" key="1">
    <source>
        <dbReference type="SAM" id="MobiDB-lite"/>
    </source>
</evidence>
<reference evidence="2 3" key="1">
    <citation type="submission" date="2019-08" db="EMBL/GenBank/DDBJ databases">
        <title>Arthrobacter sp. nov., isolated from plateau pika and Tibetan wild ass.</title>
        <authorList>
            <person name="Ge Y."/>
        </authorList>
    </citation>
    <scope>NUCLEOTIDE SEQUENCE [LARGE SCALE GENOMIC DNA]</scope>
    <source>
        <strain evidence="2 3">785</strain>
    </source>
</reference>
<dbReference type="NCBIfam" id="TIGR01643">
    <property type="entry name" value="YD_repeat_2x"/>
    <property type="match status" value="1"/>
</dbReference>
<comment type="caution">
    <text evidence="2">The sequence shown here is derived from an EMBL/GenBank/DDBJ whole genome shotgun (WGS) entry which is preliminary data.</text>
</comment>
<gene>
    <name evidence="2" type="ORF">GD627_09475</name>
</gene>
<organism evidence="2 3">
    <name type="scientific">Arthrobacter yangruifuii</name>
    <dbReference type="NCBI Taxonomy" id="2606616"/>
    <lineage>
        <taxon>Bacteria</taxon>
        <taxon>Bacillati</taxon>
        <taxon>Actinomycetota</taxon>
        <taxon>Actinomycetes</taxon>
        <taxon>Micrococcales</taxon>
        <taxon>Micrococcaceae</taxon>
        <taxon>Arthrobacter</taxon>
    </lineage>
</organism>
<keyword evidence="3" id="KW-1185">Reference proteome</keyword>
<sequence>MPRRPSGRRSRRGSTTLAAGWSSPPTGPRTYAYDAAGQLLSVPEADGSRTEYPERVLCPGRARCPAVCRAGSV</sequence>
<feature type="compositionally biased region" description="Basic residues" evidence="1">
    <location>
        <begin position="1"/>
        <end position="12"/>
    </location>
</feature>
<dbReference type="EMBL" id="VTFX01000004">
    <property type="protein sequence ID" value="KAD3633063.1"/>
    <property type="molecule type" value="Genomic_DNA"/>
</dbReference>
<protein>
    <recommendedName>
        <fullName evidence="4">RHS repeat protein</fullName>
    </recommendedName>
</protein>
<name>A0A5N6MI21_9MICC</name>
<feature type="region of interest" description="Disordered" evidence="1">
    <location>
        <begin position="1"/>
        <end position="29"/>
    </location>
</feature>
<dbReference type="Proteomes" id="UP000326852">
    <property type="component" value="Unassembled WGS sequence"/>
</dbReference>
<proteinExistence type="predicted"/>
<dbReference type="InterPro" id="IPR006530">
    <property type="entry name" value="YD"/>
</dbReference>
<evidence type="ECO:0008006" key="4">
    <source>
        <dbReference type="Google" id="ProtNLM"/>
    </source>
</evidence>
<evidence type="ECO:0000313" key="2">
    <source>
        <dbReference type="EMBL" id="KAD3633063.1"/>
    </source>
</evidence>
<accession>A0A5N6MI21</accession>